<evidence type="ECO:0000256" key="6">
    <source>
        <dbReference type="ARBA" id="ARBA00023211"/>
    </source>
</evidence>
<comment type="function">
    <text evidence="9">Catalyzes the NADPH-dependent rearrangement and reduction of 1-deoxy-D-xylulose-5-phosphate (DXP) to 2-C-methyl-D-erythritol 4-phosphate (MEP).</text>
</comment>
<comment type="pathway">
    <text evidence="1 9">Isoprenoid biosynthesis; isopentenyl diphosphate biosynthesis via DXP pathway; isopentenyl diphosphate from 1-deoxy-D-xylulose 5-phosphate: step 1/6.</text>
</comment>
<keyword evidence="14" id="KW-1185">Reference proteome</keyword>
<feature type="binding site" evidence="9">
    <location>
        <position position="232"/>
    </location>
    <ligand>
        <name>1-deoxy-D-xylulose 5-phosphate</name>
        <dbReference type="ChEBI" id="CHEBI:57792"/>
    </ligand>
</feature>
<evidence type="ECO:0000256" key="3">
    <source>
        <dbReference type="ARBA" id="ARBA00022723"/>
    </source>
</evidence>
<feature type="binding site" evidence="9">
    <location>
        <position position="236"/>
    </location>
    <ligand>
        <name>1-deoxy-D-xylulose 5-phosphate</name>
        <dbReference type="ChEBI" id="CHEBI:57792"/>
    </ligand>
</feature>
<evidence type="ECO:0000256" key="4">
    <source>
        <dbReference type="ARBA" id="ARBA00022857"/>
    </source>
</evidence>
<dbReference type="Pfam" id="PF08436">
    <property type="entry name" value="DXP_redisom_C"/>
    <property type="match status" value="1"/>
</dbReference>
<gene>
    <name evidence="9" type="primary">dxr</name>
    <name evidence="13" type="ORF">GCM10022289_07500</name>
</gene>
<name>A0ABP8B6W9_9SPHI</name>
<dbReference type="HAMAP" id="MF_00183">
    <property type="entry name" value="DXP_reductoisom"/>
    <property type="match status" value="1"/>
</dbReference>
<protein>
    <recommendedName>
        <fullName evidence="9">1-deoxy-D-xylulose 5-phosphate reductoisomerase</fullName>
        <shortName evidence="9">DXP reductoisomerase</shortName>
        <ecNumber evidence="9">1.1.1.267</ecNumber>
    </recommendedName>
    <alternativeName>
        <fullName evidence="9">1-deoxyxylulose-5-phosphate reductoisomerase</fullName>
    </alternativeName>
    <alternativeName>
        <fullName evidence="9">2-C-methyl-D-erythritol 4-phosphate synthase</fullName>
    </alternativeName>
</protein>
<dbReference type="InterPro" id="IPR036291">
    <property type="entry name" value="NAD(P)-bd_dom_sf"/>
</dbReference>
<feature type="binding site" evidence="9">
    <location>
        <position position="141"/>
    </location>
    <ligand>
        <name>NADPH</name>
        <dbReference type="ChEBI" id="CHEBI:57783"/>
    </ligand>
</feature>
<feature type="domain" description="DXP reductoisomerase C-terminal" evidence="12">
    <location>
        <begin position="276"/>
        <end position="391"/>
    </location>
</feature>
<dbReference type="NCBIfam" id="TIGR00243">
    <property type="entry name" value="Dxr"/>
    <property type="match status" value="1"/>
</dbReference>
<evidence type="ECO:0000256" key="9">
    <source>
        <dbReference type="HAMAP-Rule" id="MF_00183"/>
    </source>
</evidence>
<feature type="binding site" evidence="9">
    <location>
        <position position="30"/>
    </location>
    <ligand>
        <name>NADPH</name>
        <dbReference type="ChEBI" id="CHEBI:57783"/>
    </ligand>
</feature>
<dbReference type="InterPro" id="IPR013644">
    <property type="entry name" value="DXP_reductoisomerase_C"/>
</dbReference>
<dbReference type="InterPro" id="IPR003821">
    <property type="entry name" value="DXP_reductoisomerase"/>
</dbReference>
<reference evidence="14" key="1">
    <citation type="journal article" date="2019" name="Int. J. Syst. Evol. Microbiol.">
        <title>The Global Catalogue of Microorganisms (GCM) 10K type strain sequencing project: providing services to taxonomists for standard genome sequencing and annotation.</title>
        <authorList>
            <consortium name="The Broad Institute Genomics Platform"/>
            <consortium name="The Broad Institute Genome Sequencing Center for Infectious Disease"/>
            <person name="Wu L."/>
            <person name="Ma J."/>
        </authorList>
    </citation>
    <scope>NUCLEOTIDE SEQUENCE [LARGE SCALE GENOMIC DNA]</scope>
    <source>
        <strain evidence="14">JCM 17626</strain>
    </source>
</reference>
<feature type="binding site" evidence="9">
    <location>
        <position position="139"/>
    </location>
    <ligand>
        <name>NADPH</name>
        <dbReference type="ChEBI" id="CHEBI:57783"/>
    </ligand>
</feature>
<feature type="binding site" evidence="9">
    <location>
        <position position="191"/>
    </location>
    <ligand>
        <name>1-deoxy-D-xylulose 5-phosphate</name>
        <dbReference type="ChEBI" id="CHEBI:57792"/>
    </ligand>
</feature>
<dbReference type="Pfam" id="PF13288">
    <property type="entry name" value="DXPR_C"/>
    <property type="match status" value="1"/>
</dbReference>
<feature type="binding site" evidence="9">
    <location>
        <position position="214"/>
    </location>
    <ligand>
        <name>1-deoxy-D-xylulose 5-phosphate</name>
        <dbReference type="ChEBI" id="CHEBI:57792"/>
    </ligand>
</feature>
<dbReference type="InterPro" id="IPR026877">
    <property type="entry name" value="DXPR_C"/>
</dbReference>
<dbReference type="Gene3D" id="1.10.1740.10">
    <property type="match status" value="1"/>
</dbReference>
<organism evidence="13 14">
    <name type="scientific">Pedobacter jeongneungensis</name>
    <dbReference type="NCBI Taxonomy" id="947309"/>
    <lineage>
        <taxon>Bacteria</taxon>
        <taxon>Pseudomonadati</taxon>
        <taxon>Bacteroidota</taxon>
        <taxon>Sphingobacteriia</taxon>
        <taxon>Sphingobacteriales</taxon>
        <taxon>Sphingobacteriaceae</taxon>
        <taxon>Pedobacter</taxon>
    </lineage>
</organism>
<dbReference type="PANTHER" id="PTHR30525">
    <property type="entry name" value="1-DEOXY-D-XYLULOSE 5-PHOSPHATE REDUCTOISOMERASE"/>
    <property type="match status" value="1"/>
</dbReference>
<dbReference type="EC" id="1.1.1.267" evidence="9"/>
<dbReference type="SUPFAM" id="SSF51735">
    <property type="entry name" value="NAD(P)-binding Rossmann-fold domains"/>
    <property type="match status" value="1"/>
</dbReference>
<comment type="catalytic activity">
    <reaction evidence="8">
        <text>2-C-methyl-D-erythritol 4-phosphate + NADP(+) = 1-deoxy-D-xylulose 5-phosphate + NADPH + H(+)</text>
        <dbReference type="Rhea" id="RHEA:13717"/>
        <dbReference type="ChEBI" id="CHEBI:15378"/>
        <dbReference type="ChEBI" id="CHEBI:57783"/>
        <dbReference type="ChEBI" id="CHEBI:57792"/>
        <dbReference type="ChEBI" id="CHEBI:58262"/>
        <dbReference type="ChEBI" id="CHEBI:58349"/>
        <dbReference type="EC" id="1.1.1.267"/>
    </reaction>
    <physiologicalReaction direction="right-to-left" evidence="8">
        <dbReference type="Rhea" id="RHEA:13719"/>
    </physiologicalReaction>
</comment>
<feature type="binding site" evidence="9">
    <location>
        <position position="166"/>
    </location>
    <ligand>
        <name>1-deoxy-D-xylulose 5-phosphate</name>
        <dbReference type="ChEBI" id="CHEBI:57792"/>
    </ligand>
</feature>
<dbReference type="SUPFAM" id="SSF55347">
    <property type="entry name" value="Glyceraldehyde-3-phosphate dehydrogenase-like, C-terminal domain"/>
    <property type="match status" value="1"/>
</dbReference>
<dbReference type="PANTHER" id="PTHR30525:SF0">
    <property type="entry name" value="1-DEOXY-D-XYLULOSE 5-PHOSPHATE REDUCTOISOMERASE, CHLOROPLASTIC"/>
    <property type="match status" value="1"/>
</dbReference>
<evidence type="ECO:0000259" key="11">
    <source>
        <dbReference type="Pfam" id="PF08436"/>
    </source>
</evidence>
<dbReference type="Proteomes" id="UP001501772">
    <property type="component" value="Unassembled WGS sequence"/>
</dbReference>
<dbReference type="InterPro" id="IPR036169">
    <property type="entry name" value="DXPR_C_sf"/>
</dbReference>
<comment type="caution">
    <text evidence="9">Lacks conserved residue(s) required for the propagation of feature annotation.</text>
</comment>
<accession>A0ABP8B6W9</accession>
<feature type="binding site" evidence="9">
    <location>
        <position position="227"/>
    </location>
    <ligand>
        <name>1-deoxy-D-xylulose 5-phosphate</name>
        <dbReference type="ChEBI" id="CHEBI:57792"/>
    </ligand>
</feature>
<feature type="domain" description="1-deoxy-D-xylulose 5-phosphate reductoisomerase C-terminal" evidence="11">
    <location>
        <begin position="161"/>
        <end position="244"/>
    </location>
</feature>
<evidence type="ECO:0000256" key="8">
    <source>
        <dbReference type="ARBA" id="ARBA00048543"/>
    </source>
</evidence>
<feature type="domain" description="1-deoxy-D-xylulose 5-phosphate reductoisomerase N-terminal" evidence="10">
    <location>
        <begin position="21"/>
        <end position="147"/>
    </location>
</feature>
<feature type="binding site" evidence="9">
    <location>
        <position position="165"/>
    </location>
    <ligand>
        <name>Mn(2+)</name>
        <dbReference type="ChEBI" id="CHEBI:29035"/>
    </ligand>
</feature>
<dbReference type="Pfam" id="PF02670">
    <property type="entry name" value="DXP_reductoisom"/>
    <property type="match status" value="1"/>
</dbReference>
<feature type="binding site" evidence="9">
    <location>
        <position position="140"/>
    </location>
    <ligand>
        <name>1-deoxy-D-xylulose 5-phosphate</name>
        <dbReference type="ChEBI" id="CHEBI:57792"/>
    </ligand>
</feature>
<keyword evidence="3 9" id="KW-0479">Metal-binding</keyword>
<comment type="similarity">
    <text evidence="2 9">Belongs to the DXR family.</text>
</comment>
<evidence type="ECO:0000256" key="5">
    <source>
        <dbReference type="ARBA" id="ARBA00023002"/>
    </source>
</evidence>
<feature type="binding site" evidence="9">
    <location>
        <position position="233"/>
    </location>
    <ligand>
        <name>1-deoxy-D-xylulose 5-phosphate</name>
        <dbReference type="ChEBI" id="CHEBI:57792"/>
    </ligand>
</feature>
<evidence type="ECO:0000259" key="12">
    <source>
        <dbReference type="Pfam" id="PF13288"/>
    </source>
</evidence>
<feature type="binding site" evidence="9">
    <location>
        <position position="27"/>
    </location>
    <ligand>
        <name>NADPH</name>
        <dbReference type="ChEBI" id="CHEBI:57783"/>
    </ligand>
</feature>
<evidence type="ECO:0000256" key="1">
    <source>
        <dbReference type="ARBA" id="ARBA00005094"/>
    </source>
</evidence>
<feature type="binding site" evidence="9">
    <location>
        <position position="236"/>
    </location>
    <ligand>
        <name>Mn(2+)</name>
        <dbReference type="ChEBI" id="CHEBI:29035"/>
    </ligand>
</feature>
<proteinExistence type="inferred from homology"/>
<dbReference type="EMBL" id="BAABBY010000002">
    <property type="protein sequence ID" value="GAA4198569.1"/>
    <property type="molecule type" value="Genomic_DNA"/>
</dbReference>
<keyword evidence="7 9" id="KW-0414">Isoprene biosynthesis</keyword>
<sequence>MIREKEKQLNNTTIQQSVKKITILGSTGSVGTQALEVVRDHPDTFKVVVLSALKNSELLIQQALEFKPAVVVICDENKYAEVKNALSGLGIKVLAGEAALSEVASYADSDVVLTALMGSVGLKPTIAAIKAGKNIALANKETLVVAGELITQLAAEHQVKILPVDSEHSAIFQCLVGEEQNEIEKIYLTASGGPFLGKTRDFLSTVKKEQALKHPNWVMGAKITIDSASLMNKGLEVIEAKWLFNLDVDQIDVIVHPQSIVHSLVQFTDGSMKAQMGVPDMKLPIQYALNYPDRLKNNFKRFNFLEYPNFSFLKADMETFRNLGLAFTSLRKGGNMPCILNAANEVVVEAFLNDKIGFLQMSEVIEQCMEEITFIEKPQLSDYLETDKHSRILAGELVTKSIV</sequence>
<feature type="binding site" evidence="9">
    <location>
        <position position="167"/>
    </location>
    <ligand>
        <name>1-deoxy-D-xylulose 5-phosphate</name>
        <dbReference type="ChEBI" id="CHEBI:57792"/>
    </ligand>
</feature>
<feature type="binding site" evidence="9">
    <location>
        <position position="167"/>
    </location>
    <ligand>
        <name>Mn(2+)</name>
        <dbReference type="ChEBI" id="CHEBI:29035"/>
    </ligand>
</feature>
<evidence type="ECO:0000256" key="7">
    <source>
        <dbReference type="ARBA" id="ARBA00023229"/>
    </source>
</evidence>
<dbReference type="NCBIfam" id="NF009114">
    <property type="entry name" value="PRK12464.1"/>
    <property type="match status" value="1"/>
</dbReference>
<keyword evidence="4 9" id="KW-0521">NADP</keyword>
<evidence type="ECO:0000256" key="2">
    <source>
        <dbReference type="ARBA" id="ARBA00006825"/>
    </source>
</evidence>
<keyword evidence="6 9" id="KW-0464">Manganese</keyword>
<feature type="binding site" evidence="9">
    <location>
        <position position="55"/>
    </location>
    <ligand>
        <name>NADPH</name>
        <dbReference type="ChEBI" id="CHEBI:57783"/>
    </ligand>
</feature>
<dbReference type="PIRSF" id="PIRSF006205">
    <property type="entry name" value="Dxp_reductismrs"/>
    <property type="match status" value="1"/>
</dbReference>
<keyword evidence="5 9" id="KW-0560">Oxidoreductase</keyword>
<comment type="caution">
    <text evidence="13">The sequence shown here is derived from an EMBL/GenBank/DDBJ whole genome shotgun (WGS) entry which is preliminary data.</text>
</comment>
<feature type="binding site" evidence="9">
    <location>
        <position position="28"/>
    </location>
    <ligand>
        <name>NADPH</name>
        <dbReference type="ChEBI" id="CHEBI:57783"/>
    </ligand>
</feature>
<evidence type="ECO:0000313" key="14">
    <source>
        <dbReference type="Proteomes" id="UP001501772"/>
    </source>
</evidence>
<evidence type="ECO:0000313" key="13">
    <source>
        <dbReference type="EMBL" id="GAA4198569.1"/>
    </source>
</evidence>
<dbReference type="RefSeq" id="WP_344849607.1">
    <property type="nucleotide sequence ID" value="NZ_BAABBY010000002.1"/>
</dbReference>
<feature type="binding site" evidence="9">
    <location>
        <position position="54"/>
    </location>
    <ligand>
        <name>NADPH</name>
        <dbReference type="ChEBI" id="CHEBI:57783"/>
    </ligand>
</feature>
<evidence type="ECO:0000259" key="10">
    <source>
        <dbReference type="Pfam" id="PF02670"/>
    </source>
</evidence>
<feature type="binding site" evidence="9">
    <location>
        <position position="220"/>
    </location>
    <ligand>
        <name>NADPH</name>
        <dbReference type="ChEBI" id="CHEBI:57783"/>
    </ligand>
</feature>
<feature type="binding site" evidence="9">
    <location>
        <position position="29"/>
    </location>
    <ligand>
        <name>NADPH</name>
        <dbReference type="ChEBI" id="CHEBI:57783"/>
    </ligand>
</feature>
<dbReference type="InterPro" id="IPR013512">
    <property type="entry name" value="DXP_reductoisomerase_N"/>
</dbReference>
<keyword evidence="9" id="KW-0460">Magnesium</keyword>
<comment type="cofactor">
    <cofactor evidence="9">
        <name>Mg(2+)</name>
        <dbReference type="ChEBI" id="CHEBI:18420"/>
    </cofactor>
    <cofactor evidence="9">
        <name>Mn(2+)</name>
        <dbReference type="ChEBI" id="CHEBI:29035"/>
    </cofactor>
</comment>
<dbReference type="Gene3D" id="3.40.50.720">
    <property type="entry name" value="NAD(P)-binding Rossmann-like Domain"/>
    <property type="match status" value="1"/>
</dbReference>
<dbReference type="SUPFAM" id="SSF69055">
    <property type="entry name" value="1-deoxy-D-xylulose-5-phosphate reductoisomerase, C-terminal domain"/>
    <property type="match status" value="1"/>
</dbReference>